<name>A0A7K7SZE3_9TYRA</name>
<evidence type="ECO:0000256" key="7">
    <source>
        <dbReference type="SAM" id="MobiDB-lite"/>
    </source>
</evidence>
<evidence type="ECO:0000313" key="10">
    <source>
        <dbReference type="Proteomes" id="UP000589485"/>
    </source>
</evidence>
<evidence type="ECO:0000256" key="1">
    <source>
        <dbReference type="ARBA" id="ARBA00004475"/>
    </source>
</evidence>
<dbReference type="GO" id="GO:0071914">
    <property type="term" value="C:prominosome"/>
    <property type="evidence" value="ECO:0007669"/>
    <property type="project" value="TreeGrafter"/>
</dbReference>
<dbReference type="OrthoDB" id="6229420at2759"/>
<protein>
    <submittedName>
        <fullName evidence="9">PRM1A protein</fullName>
    </submittedName>
</protein>
<keyword evidence="10" id="KW-1185">Reference proteome</keyword>
<gene>
    <name evidence="9" type="primary">Prom1a_1</name>
    <name evidence="9" type="ORF">SAPAEN_R15486</name>
</gene>
<keyword evidence="6" id="KW-0325">Glycoprotein</keyword>
<evidence type="ECO:0000256" key="8">
    <source>
        <dbReference type="SAM" id="Phobius"/>
    </source>
</evidence>
<evidence type="ECO:0000256" key="5">
    <source>
        <dbReference type="ARBA" id="ARBA00023136"/>
    </source>
</evidence>
<keyword evidence="4 8" id="KW-1133">Transmembrane helix</keyword>
<keyword evidence="5 8" id="KW-0472">Membrane</keyword>
<keyword evidence="3 8" id="KW-0812">Transmembrane</keyword>
<dbReference type="Proteomes" id="UP000589485">
    <property type="component" value="Unassembled WGS sequence"/>
</dbReference>
<dbReference type="GO" id="GO:0015485">
    <property type="term" value="F:cholesterol binding"/>
    <property type="evidence" value="ECO:0007669"/>
    <property type="project" value="TreeGrafter"/>
</dbReference>
<dbReference type="GO" id="GO:0016324">
    <property type="term" value="C:apical plasma membrane"/>
    <property type="evidence" value="ECO:0007669"/>
    <property type="project" value="TreeGrafter"/>
</dbReference>
<dbReference type="PANTHER" id="PTHR22730:SF4">
    <property type="entry name" value="PROMININ-1-A-LIKE"/>
    <property type="match status" value="1"/>
</dbReference>
<evidence type="ECO:0000256" key="6">
    <source>
        <dbReference type="ARBA" id="ARBA00023180"/>
    </source>
</evidence>
<dbReference type="EMBL" id="VZSY01000336">
    <property type="protein sequence ID" value="NXA09963.1"/>
    <property type="molecule type" value="Genomic_DNA"/>
</dbReference>
<dbReference type="AlphaFoldDB" id="A0A7K7SZE3"/>
<dbReference type="PANTHER" id="PTHR22730">
    <property type="entry name" value="PROMININ PROM PROTEIN"/>
    <property type="match status" value="1"/>
</dbReference>
<feature type="non-terminal residue" evidence="9">
    <location>
        <position position="100"/>
    </location>
</feature>
<dbReference type="GO" id="GO:0009986">
    <property type="term" value="C:cell surface"/>
    <property type="evidence" value="ECO:0007669"/>
    <property type="project" value="TreeGrafter"/>
</dbReference>
<dbReference type="InterPro" id="IPR008795">
    <property type="entry name" value="Prominin"/>
</dbReference>
<proteinExistence type="inferred from homology"/>
<comment type="similarity">
    <text evidence="2">Belongs to the prominin family.</text>
</comment>
<feature type="non-terminal residue" evidence="9">
    <location>
        <position position="1"/>
    </location>
</feature>
<feature type="transmembrane region" description="Helical" evidence="8">
    <location>
        <begin position="72"/>
        <end position="98"/>
    </location>
</feature>
<dbReference type="GO" id="GO:0005929">
    <property type="term" value="C:cilium"/>
    <property type="evidence" value="ECO:0007669"/>
    <property type="project" value="TreeGrafter"/>
</dbReference>
<dbReference type="GO" id="GO:0031528">
    <property type="term" value="C:microvillus membrane"/>
    <property type="evidence" value="ECO:0007669"/>
    <property type="project" value="UniProtKB-SubCell"/>
</dbReference>
<accession>A0A7K7SZE3</accession>
<evidence type="ECO:0000313" key="9">
    <source>
        <dbReference type="EMBL" id="NXA09963.1"/>
    </source>
</evidence>
<evidence type="ECO:0000256" key="3">
    <source>
        <dbReference type="ARBA" id="ARBA00022692"/>
    </source>
</evidence>
<comment type="subcellular location">
    <subcellularLocation>
        <location evidence="1">Cell projection</location>
        <location evidence="1">Microvillus membrane</location>
        <topology evidence="1">Multi-pass membrane protein</topology>
    </subcellularLocation>
</comment>
<feature type="region of interest" description="Disordered" evidence="7">
    <location>
        <begin position="1"/>
        <end position="22"/>
    </location>
</feature>
<comment type="caution">
    <text evidence="9">The sequence shown here is derived from an EMBL/GenBank/DDBJ whole genome shotgun (WGS) entry which is preliminary data.</text>
</comment>
<evidence type="ECO:0000256" key="4">
    <source>
        <dbReference type="ARBA" id="ARBA00022989"/>
    </source>
</evidence>
<sequence length="100" mass="10478">MELGNIPQPTYGPGPEAPGSNTPGLVAMAHGFLRLVQPNPLPVGGTLRAEEPSGAPVLYCLSFLSQLLLYELGFLVCAAIGVLFIILVPLVGCCFCCCRC</sequence>
<organism evidence="9 10">
    <name type="scientific">Sapayoa aenigma</name>
    <name type="common">broad-billed sapayoa</name>
    <dbReference type="NCBI Taxonomy" id="239371"/>
    <lineage>
        <taxon>Eukaryota</taxon>
        <taxon>Metazoa</taxon>
        <taxon>Chordata</taxon>
        <taxon>Craniata</taxon>
        <taxon>Vertebrata</taxon>
        <taxon>Euteleostomi</taxon>
        <taxon>Archelosauria</taxon>
        <taxon>Archosauria</taxon>
        <taxon>Dinosauria</taxon>
        <taxon>Saurischia</taxon>
        <taxon>Theropoda</taxon>
        <taxon>Coelurosauria</taxon>
        <taxon>Aves</taxon>
        <taxon>Neognathae</taxon>
        <taxon>Neoaves</taxon>
        <taxon>Telluraves</taxon>
        <taxon>Australaves</taxon>
        <taxon>Passeriformes</taxon>
        <taxon>Tyrannidae</taxon>
        <taxon>Sapayoa</taxon>
    </lineage>
</organism>
<evidence type="ECO:0000256" key="2">
    <source>
        <dbReference type="ARBA" id="ARBA00006058"/>
    </source>
</evidence>
<reference evidence="9 10" key="1">
    <citation type="submission" date="2019-09" db="EMBL/GenBank/DDBJ databases">
        <title>Bird 10,000 Genomes (B10K) Project - Family phase.</title>
        <authorList>
            <person name="Zhang G."/>
        </authorList>
    </citation>
    <scope>NUCLEOTIDE SEQUENCE [LARGE SCALE GENOMIC DNA]</scope>
    <source>
        <strain evidence="9">B10K-DU-030-41</strain>
        <tissue evidence="9">Muscle</tissue>
    </source>
</reference>
<dbReference type="Pfam" id="PF05478">
    <property type="entry name" value="Prominin"/>
    <property type="match status" value="1"/>
</dbReference>